<dbReference type="RefSeq" id="WP_208864742.1">
    <property type="nucleotide sequence ID" value="NZ_FOCL01000005.1"/>
</dbReference>
<keyword evidence="5" id="KW-1185">Reference proteome</keyword>
<protein>
    <submittedName>
        <fullName evidence="4">Sialate O-acetylesterase</fullName>
    </submittedName>
</protein>
<dbReference type="InterPro" id="IPR036514">
    <property type="entry name" value="SGNH_hydro_sf"/>
</dbReference>
<dbReference type="AlphaFoldDB" id="A0A1H8LFA0"/>
<feature type="signal peptide" evidence="2">
    <location>
        <begin position="1"/>
        <end position="22"/>
    </location>
</feature>
<dbReference type="GO" id="GO:0004553">
    <property type="term" value="F:hydrolase activity, hydrolyzing O-glycosyl compounds"/>
    <property type="evidence" value="ECO:0007669"/>
    <property type="project" value="InterPro"/>
</dbReference>
<accession>A0A1H8LFA0</accession>
<sequence>MNLKKCLPLLIGSVLFNAGAFAKVIMPGVFSDNMILQQKTMARVWGRADAGKTVTITSSWNNKTYTTVADADGNWKTKIKTPSYGGPYQVTITDGSDPVVLNNVLIGEVWVCSGQSNMEMPVAGWGQVNNYKEEIANANYPEIRLLQVSQATNLTPQTSLKVANNGWRVCSPQTIGEFSSVAYFFAREINKQVKIPIGLISTNWGGTMIEAWSDENALTNNPVFSQQIKQQQETAKTETATTFVQRLDTWNKQAIAADWGYNNNNAFNADTTGWKTMQIPQFFEKSALGDFDGVVWFRKKISIPAAWAGQDIKISLGKIDDNEITWFNGEKIGATDGFLQSRNYTIPAAKVKAGEAVITVRVFDSGGGGGLYGVDEMQLTSASGEKLSLAGSWDYRVGFNIKSLPPMPVADNPNRLAVLYNAMINPLTPMAIRGAIWYQGEANTGRPKQYKDLFEGMINGWRTTWNQGNFPFYFVQLANWQKREADPVPSGWAELREAQTQTLELPNTGMAVAVDLGEADNIHPKNKQEVGRRLALVALDKTYHKKQAYSGPMYKSQKIDGDKIELSFNYTDGGLKAQGGENMQGFAIAGEDMKFHWATAVIKGDKVIVSSPDVTNPVAVRYAWANNPVSTLYNGVGLPASPFRTDNWVRK</sequence>
<evidence type="ECO:0000256" key="2">
    <source>
        <dbReference type="SAM" id="SignalP"/>
    </source>
</evidence>
<dbReference type="Pfam" id="PF03629">
    <property type="entry name" value="SASA"/>
    <property type="match status" value="2"/>
</dbReference>
<dbReference type="PANTHER" id="PTHR22901:SF0">
    <property type="entry name" value="SIALATE O-ACETYLESTERASE"/>
    <property type="match status" value="1"/>
</dbReference>
<keyword evidence="1" id="KW-0378">Hydrolase</keyword>
<feature type="domain" description="Sialate O-acetylesterase" evidence="3">
    <location>
        <begin position="108"/>
        <end position="237"/>
    </location>
</feature>
<evidence type="ECO:0000313" key="4">
    <source>
        <dbReference type="EMBL" id="SEO03448.1"/>
    </source>
</evidence>
<dbReference type="PANTHER" id="PTHR22901">
    <property type="entry name" value="SIALATE O-ACETYLESTERASE"/>
    <property type="match status" value="1"/>
</dbReference>
<dbReference type="Gene3D" id="2.60.40.10">
    <property type="entry name" value="Immunoglobulins"/>
    <property type="match status" value="1"/>
</dbReference>
<evidence type="ECO:0000259" key="3">
    <source>
        <dbReference type="Pfam" id="PF03629"/>
    </source>
</evidence>
<dbReference type="InterPro" id="IPR005181">
    <property type="entry name" value="SASA"/>
</dbReference>
<feature type="domain" description="Sialate O-acetylesterase" evidence="3">
    <location>
        <begin position="419"/>
        <end position="536"/>
    </location>
</feature>
<dbReference type="GO" id="GO:0001681">
    <property type="term" value="F:sialate O-acetylesterase activity"/>
    <property type="evidence" value="ECO:0007669"/>
    <property type="project" value="InterPro"/>
</dbReference>
<evidence type="ECO:0000256" key="1">
    <source>
        <dbReference type="ARBA" id="ARBA00022801"/>
    </source>
</evidence>
<reference evidence="5" key="1">
    <citation type="submission" date="2016-10" db="EMBL/GenBank/DDBJ databases">
        <authorList>
            <person name="Varghese N."/>
            <person name="Submissions S."/>
        </authorList>
    </citation>
    <scope>NUCLEOTIDE SEQUENCE [LARGE SCALE GENOMIC DNA]</scope>
    <source>
        <strain evidence="5">Gh-48</strain>
    </source>
</reference>
<dbReference type="InterPro" id="IPR013783">
    <property type="entry name" value="Ig-like_fold"/>
</dbReference>
<dbReference type="Proteomes" id="UP000198942">
    <property type="component" value="Unassembled WGS sequence"/>
</dbReference>
<dbReference type="SUPFAM" id="SSF52266">
    <property type="entry name" value="SGNH hydrolase"/>
    <property type="match status" value="1"/>
</dbReference>
<dbReference type="InterPro" id="IPR039329">
    <property type="entry name" value="SIAE"/>
</dbReference>
<gene>
    <name evidence="4" type="ORF">SAMN05192574_10557</name>
</gene>
<dbReference type="EMBL" id="FOCL01000005">
    <property type="protein sequence ID" value="SEO03448.1"/>
    <property type="molecule type" value="Genomic_DNA"/>
</dbReference>
<dbReference type="Gene3D" id="3.40.50.1110">
    <property type="entry name" value="SGNH hydrolase"/>
    <property type="match status" value="2"/>
</dbReference>
<dbReference type="SUPFAM" id="SSF49785">
    <property type="entry name" value="Galactose-binding domain-like"/>
    <property type="match status" value="1"/>
</dbReference>
<keyword evidence="2" id="KW-0732">Signal</keyword>
<feature type="chain" id="PRO_5011531280" evidence="2">
    <location>
        <begin position="23"/>
        <end position="651"/>
    </location>
</feature>
<dbReference type="InterPro" id="IPR008979">
    <property type="entry name" value="Galactose-bd-like_sf"/>
</dbReference>
<proteinExistence type="predicted"/>
<organism evidence="4 5">
    <name type="scientific">Mucilaginibacter gossypiicola</name>
    <dbReference type="NCBI Taxonomy" id="551995"/>
    <lineage>
        <taxon>Bacteria</taxon>
        <taxon>Pseudomonadati</taxon>
        <taxon>Bacteroidota</taxon>
        <taxon>Sphingobacteriia</taxon>
        <taxon>Sphingobacteriales</taxon>
        <taxon>Sphingobacteriaceae</taxon>
        <taxon>Mucilaginibacter</taxon>
    </lineage>
</organism>
<name>A0A1H8LFA0_9SPHI</name>
<evidence type="ECO:0000313" key="5">
    <source>
        <dbReference type="Proteomes" id="UP000198942"/>
    </source>
</evidence>
<dbReference type="STRING" id="551995.SAMN05192574_10557"/>
<dbReference type="GO" id="GO:0005975">
    <property type="term" value="P:carbohydrate metabolic process"/>
    <property type="evidence" value="ECO:0007669"/>
    <property type="project" value="InterPro"/>
</dbReference>